<dbReference type="InterPro" id="IPR052043">
    <property type="entry name" value="PolySaccharide_Degr_Enz"/>
</dbReference>
<sequence length="379" mass="44854">MYKNIDLFIDKLMTSQPDQPLWNIEAIRQGKRPSWNYIDGCMMTSLLSLYRVTKEEKYLDFVKKYVDYYVREDGSILGYEMEKYSTDDVSESRILFDLYDVTKNEKYSKAIEHCYQQIKTHPRTEEGNFWHKLIYPNQVWLDGLYMMQPFYTSYETKRNKFQHYDDIVNQFKNVYRIMRDPKTGLYYHGYDSARKMFWADKKTGLSQNFWLRSIGWYTVALIDVYDLMDEQMYDERHTIKEIFKQIVKDVLAFQDPTSKMFYQVPNYPGREGNYLETSGSCMIAYAILKGVRLKVLPSRYQAIGLEIFNGICRKYLTIKDGDLNLGGICLVAGLGPENNLRRDGTYEYYISEPIVENDAKGVGPFIMAYTEVKYIESMK</sequence>
<reference evidence="2" key="2">
    <citation type="journal article" date="2021" name="PeerJ">
        <title>Extensive microbial diversity within the chicken gut microbiome revealed by metagenomics and culture.</title>
        <authorList>
            <person name="Gilroy R."/>
            <person name="Ravi A."/>
            <person name="Getino M."/>
            <person name="Pursley I."/>
            <person name="Horton D.L."/>
            <person name="Alikhan N.F."/>
            <person name="Baker D."/>
            <person name="Gharbi K."/>
            <person name="Hall N."/>
            <person name="Watson M."/>
            <person name="Adriaenssens E.M."/>
            <person name="Foster-Nyarko E."/>
            <person name="Jarju S."/>
            <person name="Secka A."/>
            <person name="Antonio M."/>
            <person name="Oren A."/>
            <person name="Chaudhuri R.R."/>
            <person name="La Ragione R."/>
            <person name="Hildebrand F."/>
            <person name="Pallen M.J."/>
        </authorList>
    </citation>
    <scope>NUCLEOTIDE SEQUENCE</scope>
    <source>
        <strain evidence="2">ChiW17-6978</strain>
    </source>
</reference>
<dbReference type="InterPro" id="IPR010905">
    <property type="entry name" value="Glyco_hydro_88"/>
</dbReference>
<evidence type="ECO:0000256" key="1">
    <source>
        <dbReference type="ARBA" id="ARBA00022801"/>
    </source>
</evidence>
<comment type="caution">
    <text evidence="2">The sequence shown here is derived from an EMBL/GenBank/DDBJ whole genome shotgun (WGS) entry which is preliminary data.</text>
</comment>
<evidence type="ECO:0000313" key="3">
    <source>
        <dbReference type="Proteomes" id="UP000886758"/>
    </source>
</evidence>
<dbReference type="Proteomes" id="UP000886758">
    <property type="component" value="Unassembled WGS sequence"/>
</dbReference>
<accession>A0A9D1GPL3</accession>
<dbReference type="InterPro" id="IPR008928">
    <property type="entry name" value="6-hairpin_glycosidase_sf"/>
</dbReference>
<dbReference type="Pfam" id="PF07470">
    <property type="entry name" value="Glyco_hydro_88"/>
    <property type="match status" value="1"/>
</dbReference>
<dbReference type="GO" id="GO:0016787">
    <property type="term" value="F:hydrolase activity"/>
    <property type="evidence" value="ECO:0007669"/>
    <property type="project" value="UniProtKB-KW"/>
</dbReference>
<evidence type="ECO:0000313" key="2">
    <source>
        <dbReference type="EMBL" id="HIT49572.1"/>
    </source>
</evidence>
<dbReference type="AlphaFoldDB" id="A0A9D1GPL3"/>
<proteinExistence type="predicted"/>
<dbReference type="Gene3D" id="1.50.10.10">
    <property type="match status" value="1"/>
</dbReference>
<protein>
    <submittedName>
        <fullName evidence="2">Glycoside hydrolase family 88 protein</fullName>
    </submittedName>
</protein>
<dbReference type="SUPFAM" id="SSF48208">
    <property type="entry name" value="Six-hairpin glycosidases"/>
    <property type="match status" value="1"/>
</dbReference>
<dbReference type="PANTHER" id="PTHR33886:SF8">
    <property type="entry name" value="UNSATURATED RHAMNOGALACTURONAN HYDROLASE (EUROFUNG)"/>
    <property type="match status" value="1"/>
</dbReference>
<reference evidence="2" key="1">
    <citation type="submission" date="2020-10" db="EMBL/GenBank/DDBJ databases">
        <authorList>
            <person name="Gilroy R."/>
        </authorList>
    </citation>
    <scope>NUCLEOTIDE SEQUENCE</scope>
    <source>
        <strain evidence="2">ChiW17-6978</strain>
    </source>
</reference>
<dbReference type="PANTHER" id="PTHR33886">
    <property type="entry name" value="UNSATURATED RHAMNOGALACTURONAN HYDROLASE (EUROFUNG)"/>
    <property type="match status" value="1"/>
</dbReference>
<name>A0A9D1GPL3_9MOLU</name>
<dbReference type="EMBL" id="DVLF01000034">
    <property type="protein sequence ID" value="HIT49572.1"/>
    <property type="molecule type" value="Genomic_DNA"/>
</dbReference>
<gene>
    <name evidence="2" type="ORF">IAD46_00955</name>
</gene>
<dbReference type="GO" id="GO:0005975">
    <property type="term" value="P:carbohydrate metabolic process"/>
    <property type="evidence" value="ECO:0007669"/>
    <property type="project" value="InterPro"/>
</dbReference>
<organism evidence="2 3">
    <name type="scientific">Candidatus Pelethenecus faecipullorum</name>
    <dbReference type="NCBI Taxonomy" id="2840900"/>
    <lineage>
        <taxon>Bacteria</taxon>
        <taxon>Bacillati</taxon>
        <taxon>Mycoplasmatota</taxon>
        <taxon>Mollicutes</taxon>
        <taxon>Candidatus Pelethenecus</taxon>
    </lineage>
</organism>
<keyword evidence="1 2" id="KW-0378">Hydrolase</keyword>
<dbReference type="InterPro" id="IPR012341">
    <property type="entry name" value="6hp_glycosidase-like_sf"/>
</dbReference>